<dbReference type="InterPro" id="IPR013546">
    <property type="entry name" value="PII_UdlTrfase/GS_AdlTrfase"/>
</dbReference>
<gene>
    <name evidence="7" type="primary">glnE</name>
    <name evidence="11" type="ORF">O4J56_27300</name>
</gene>
<comment type="function">
    <text evidence="7">Involved in the regulation of glutamine synthetase GlnA, a key enzyme in the process to assimilate ammonia. When cellular nitrogen levels are high, the C-terminal adenylyl transferase (AT) inactivates GlnA by covalent transfer of an adenylyl group from ATP to specific tyrosine residue of GlnA, thus reducing its activity. Conversely, when nitrogen levels are low, the N-terminal adenylyl removase (AR) activates GlnA by removing the adenylyl group by phosphorolysis, increasing its activity. The regulatory region of GlnE binds the signal transduction protein PII (GlnB) which indicates the nitrogen status of the cell.</text>
</comment>
<evidence type="ECO:0000313" key="11">
    <source>
        <dbReference type="EMBL" id="MDA2814384.1"/>
    </source>
</evidence>
<keyword evidence="5 7" id="KW-0460">Magnesium</keyword>
<evidence type="ECO:0000259" key="10">
    <source>
        <dbReference type="Pfam" id="PF08335"/>
    </source>
</evidence>
<dbReference type="InterPro" id="IPR005190">
    <property type="entry name" value="GlnE_rpt_dom"/>
</dbReference>
<dbReference type="Gene3D" id="1.20.120.330">
    <property type="entry name" value="Nucleotidyltransferases domain 2"/>
    <property type="match status" value="2"/>
</dbReference>
<feature type="region of interest" description="Adenylyl removase" evidence="7">
    <location>
        <begin position="1"/>
        <end position="501"/>
    </location>
</feature>
<dbReference type="NCBIfam" id="NF010707">
    <property type="entry name" value="PRK14109.1"/>
    <property type="match status" value="1"/>
</dbReference>
<comment type="catalytic activity">
    <reaction evidence="7">
        <text>[glutamine synthetase]-L-tyrosine + ATP = [glutamine synthetase]-O(4)-(5'-adenylyl)-L-tyrosine + diphosphate</text>
        <dbReference type="Rhea" id="RHEA:18589"/>
        <dbReference type="Rhea" id="RHEA-COMP:10660"/>
        <dbReference type="Rhea" id="RHEA-COMP:10661"/>
        <dbReference type="ChEBI" id="CHEBI:30616"/>
        <dbReference type="ChEBI" id="CHEBI:33019"/>
        <dbReference type="ChEBI" id="CHEBI:46858"/>
        <dbReference type="ChEBI" id="CHEBI:83624"/>
        <dbReference type="EC" id="2.7.7.42"/>
    </reaction>
</comment>
<dbReference type="SUPFAM" id="SSF81593">
    <property type="entry name" value="Nucleotidyltransferase substrate binding subunit/domain"/>
    <property type="match status" value="2"/>
</dbReference>
<dbReference type="Gene3D" id="3.30.460.10">
    <property type="entry name" value="Beta Polymerase, domain 2"/>
    <property type="match status" value="2"/>
</dbReference>
<keyword evidence="2 7" id="KW-0548">Nucleotidyltransferase</keyword>
<dbReference type="PANTHER" id="PTHR30621">
    <property type="entry name" value="GLUTAMINE SYNTHETASE ADENYLYLTRANSFERASE"/>
    <property type="match status" value="1"/>
</dbReference>
<keyword evidence="6 7" id="KW-0511">Multifunctional enzyme</keyword>
<evidence type="ECO:0000256" key="6">
    <source>
        <dbReference type="ARBA" id="ARBA00023268"/>
    </source>
</evidence>
<dbReference type="Proteomes" id="UP001527866">
    <property type="component" value="Unassembled WGS sequence"/>
</dbReference>
<dbReference type="HAMAP" id="MF_00802">
    <property type="entry name" value="GlnE"/>
    <property type="match status" value="1"/>
</dbReference>
<comment type="similarity">
    <text evidence="7">Belongs to the GlnE family.</text>
</comment>
<feature type="region of interest" description="Disordered" evidence="8">
    <location>
        <begin position="134"/>
        <end position="153"/>
    </location>
</feature>
<evidence type="ECO:0000256" key="4">
    <source>
        <dbReference type="ARBA" id="ARBA00022840"/>
    </source>
</evidence>
<comment type="cofactor">
    <cofactor evidence="7">
        <name>Mg(2+)</name>
        <dbReference type="ChEBI" id="CHEBI:18420"/>
    </cofactor>
</comment>
<dbReference type="GO" id="GO:0008882">
    <property type="term" value="F:[glutamate-ammonia-ligase] adenylyltransferase activity"/>
    <property type="evidence" value="ECO:0007669"/>
    <property type="project" value="UniProtKB-EC"/>
</dbReference>
<evidence type="ECO:0000259" key="9">
    <source>
        <dbReference type="Pfam" id="PF03710"/>
    </source>
</evidence>
<dbReference type="Pfam" id="PF03710">
    <property type="entry name" value="GlnE"/>
    <property type="match status" value="3"/>
</dbReference>
<protein>
    <recommendedName>
        <fullName evidence="7">Bifunctional glutamine synthetase adenylyltransferase/adenylyl-removing enzyme</fullName>
    </recommendedName>
    <alternativeName>
        <fullName evidence="7">ATP:glutamine synthetase adenylyltransferase</fullName>
    </alternativeName>
    <alternativeName>
        <fullName evidence="7">ATase</fullName>
    </alternativeName>
    <domain>
        <recommendedName>
            <fullName evidence="7">Glutamine synthetase adenylyl-L-tyrosine phosphorylase</fullName>
            <ecNumber evidence="7">2.7.7.89</ecNumber>
        </recommendedName>
        <alternativeName>
            <fullName evidence="7">Adenylyl removase</fullName>
            <shortName evidence="7">AR</shortName>
            <shortName evidence="7">AT-N</shortName>
        </alternativeName>
    </domain>
    <domain>
        <recommendedName>
            <fullName evidence="7">Glutamine synthetase adenylyl transferase</fullName>
            <ecNumber evidence="7">2.7.7.42</ecNumber>
        </recommendedName>
        <alternativeName>
            <fullName evidence="7">Adenylyl transferase</fullName>
            <shortName evidence="7">AT</shortName>
            <shortName evidence="7">AT-C</shortName>
        </alternativeName>
    </domain>
</protein>
<reference evidence="11 12" key="1">
    <citation type="submission" date="2023-01" db="EMBL/GenBank/DDBJ databases">
        <title>Draft genome sequence of Nocardiopsis sp. RSe5-2 isolated from halophytes.</title>
        <authorList>
            <person name="Duangmal K."/>
            <person name="Chantavorakit T."/>
        </authorList>
    </citation>
    <scope>NUCLEOTIDE SEQUENCE [LARGE SCALE GENOMIC DNA]</scope>
    <source>
        <strain evidence="11 12">RSe5-2</strain>
    </source>
</reference>
<keyword evidence="4 7" id="KW-0067">ATP-binding</keyword>
<dbReference type="InterPro" id="IPR023057">
    <property type="entry name" value="GlnE"/>
</dbReference>
<feature type="domain" description="Glutamate-ammonia ligase adenylyltransferase repeated" evidence="9">
    <location>
        <begin position="86"/>
        <end position="328"/>
    </location>
</feature>
<feature type="region of interest" description="Adenylyl transferase" evidence="7">
    <location>
        <begin position="509"/>
        <end position="1044"/>
    </location>
</feature>
<evidence type="ECO:0000256" key="8">
    <source>
        <dbReference type="SAM" id="MobiDB-lite"/>
    </source>
</evidence>
<evidence type="ECO:0000313" key="12">
    <source>
        <dbReference type="Proteomes" id="UP001527866"/>
    </source>
</evidence>
<keyword evidence="1 7" id="KW-0808">Transferase</keyword>
<dbReference type="EMBL" id="JAQFWQ010000117">
    <property type="protein sequence ID" value="MDA2814384.1"/>
    <property type="molecule type" value="Genomic_DNA"/>
</dbReference>
<evidence type="ECO:0000256" key="7">
    <source>
        <dbReference type="HAMAP-Rule" id="MF_00802"/>
    </source>
</evidence>
<dbReference type="PANTHER" id="PTHR30621:SF0">
    <property type="entry name" value="BIFUNCTIONAL GLUTAMINE SYNTHETASE ADENYLYLTRANSFERASE_ADENYLYL-REMOVING ENZYME"/>
    <property type="match status" value="1"/>
</dbReference>
<feature type="region of interest" description="Disordered" evidence="8">
    <location>
        <begin position="711"/>
        <end position="746"/>
    </location>
</feature>
<dbReference type="GO" id="GO:0047388">
    <property type="term" value="F:[glutamine synthetase]-adenylyl-L-tyrosine phosphorylase activity"/>
    <property type="evidence" value="ECO:0007669"/>
    <property type="project" value="UniProtKB-EC"/>
</dbReference>
<evidence type="ECO:0000256" key="1">
    <source>
        <dbReference type="ARBA" id="ARBA00022679"/>
    </source>
</evidence>
<dbReference type="Pfam" id="PF08335">
    <property type="entry name" value="GlnD_UR_UTase"/>
    <property type="match status" value="2"/>
</dbReference>
<organism evidence="11 12">
    <name type="scientific">Nocardiopsis endophytica</name>
    <dbReference type="NCBI Taxonomy" id="3018445"/>
    <lineage>
        <taxon>Bacteria</taxon>
        <taxon>Bacillati</taxon>
        <taxon>Actinomycetota</taxon>
        <taxon>Actinomycetes</taxon>
        <taxon>Streptosporangiales</taxon>
        <taxon>Nocardiopsidaceae</taxon>
        <taxon>Nocardiopsis</taxon>
    </lineage>
</organism>
<dbReference type="InterPro" id="IPR043519">
    <property type="entry name" value="NT_sf"/>
</dbReference>
<accession>A0ABT4UD33</accession>
<feature type="domain" description="Glutamate-ammonia ligase adenylyltransferase repeated" evidence="9">
    <location>
        <begin position="743"/>
        <end position="872"/>
    </location>
</feature>
<evidence type="ECO:0000256" key="5">
    <source>
        <dbReference type="ARBA" id="ARBA00022842"/>
    </source>
</evidence>
<dbReference type="EC" id="2.7.7.89" evidence="7"/>
<evidence type="ECO:0000256" key="3">
    <source>
        <dbReference type="ARBA" id="ARBA00022741"/>
    </source>
</evidence>
<feature type="compositionally biased region" description="Basic and acidic residues" evidence="8">
    <location>
        <begin position="717"/>
        <end position="740"/>
    </location>
</feature>
<proteinExistence type="inferred from homology"/>
<feature type="domain" description="PII-uridylyltransferase/Glutamine-synthetase adenylyltransferase" evidence="10">
    <location>
        <begin position="911"/>
        <end position="1041"/>
    </location>
</feature>
<dbReference type="EC" id="2.7.7.42" evidence="7"/>
<dbReference type="SUPFAM" id="SSF81301">
    <property type="entry name" value="Nucleotidyltransferase"/>
    <property type="match status" value="2"/>
</dbReference>
<keyword evidence="12" id="KW-1185">Reference proteome</keyword>
<evidence type="ECO:0000256" key="2">
    <source>
        <dbReference type="ARBA" id="ARBA00022695"/>
    </source>
</evidence>
<comment type="caution">
    <text evidence="11">The sequence shown here is derived from an EMBL/GenBank/DDBJ whole genome shotgun (WGS) entry which is preliminary data.</text>
</comment>
<sequence>MTTREGTFTTTAGALARLGFGDGERALRLLREAGIDPADHRALTAALGAAADPDQALTGLVRIAEQADDPAELLEALASDADLRARLTAVLGASDALTDHLVRHPGDWRELRGPDAARTPTAAELRAGLLHTVGADPTSPAPAADPDTAGGAPSRALRAAYHRRVLRLAGRDLTGAADLPAVGAELADLAAAVLDASLAVARGESPEDAARCRLAVIGMGKCGGRELNYVSDVDVVFVAEPADGADEYDAMQAATRLASRMMAIPAETDTEGTLWEVDAALRPEGKNGPLVRPLSGHIAYYERWAKTWEFQALLKARPVAGDAELGRAYSDAIGPMVWRAADRPGFVEDVQAMRRRVVAHIPAAEAARELKLGPGGLRDIEFSVQLLQLVHGRADAALRSGNTLQALEALSAGGYVGRSDAAGLASSYRFLRRVEHLLQLHKLRRTHLLPDASSASGQEALRRLGRALGHAANPVSDLTAAWKRVAGDVRRLHEKLFYRPLLNAVARLPGDESRLTPEQAGERLGALGFADPKGALRHLQALTSGVSRRASIQRTLLPVMLGWFSDAPRPDAGLLGFRQVSDALGATPWYLRLLRDDVRVAERMARVLGSSRYATDLLLRAPEAVAMLAGDEELARRPTAQLATEAEAALRRHDDGETAVAAVRALRRRELFRTAAADLLGVADIGEVGRSVSAISRVTVDAALRAAERATAARHAAPAERDGRRPDGAEAEAARTEGARADGAVTDARASAPARVAVIGMGRFGGRELTYASDADVMFVYEPVEGADPEDARRYAEALVQEMRRLLEMPAADPALVVDADLRPEGRSGPLVRPFSSYRTYYDKWAATWERQALLRAAPVAGDADLGARFMEMVEPVRYPEGGVDAAGVLEIRKLKARMEAERLPRGADPALHTKLGRGGLSDVEWVAQLIQLRHAFEVPELRTTETIPALEAAVTADLLDADDAGTLEVAWRLAARVRGMIMLVRGRPGDSIPSDTGEAGALAEALGYRTDDEGEGAAAQLLQDYRQATRRARTVMERVFYDG</sequence>
<dbReference type="RefSeq" id="WP_270689768.1">
    <property type="nucleotide sequence ID" value="NZ_JAQFWQ010000117.1"/>
</dbReference>
<feature type="domain" description="PII-uridylyltransferase/Glutamine-synthetase adenylyltransferase" evidence="10">
    <location>
        <begin position="352"/>
        <end position="497"/>
    </location>
</feature>
<feature type="domain" description="Glutamate-ammonia ligase adenylyltransferase repeated" evidence="9">
    <location>
        <begin position="602"/>
        <end position="726"/>
    </location>
</feature>
<keyword evidence="3 7" id="KW-0547">Nucleotide-binding</keyword>
<comment type="catalytic activity">
    <reaction evidence="7">
        <text>[glutamine synthetase]-O(4)-(5'-adenylyl)-L-tyrosine + phosphate = [glutamine synthetase]-L-tyrosine + ADP</text>
        <dbReference type="Rhea" id="RHEA:43716"/>
        <dbReference type="Rhea" id="RHEA-COMP:10660"/>
        <dbReference type="Rhea" id="RHEA-COMP:10661"/>
        <dbReference type="ChEBI" id="CHEBI:43474"/>
        <dbReference type="ChEBI" id="CHEBI:46858"/>
        <dbReference type="ChEBI" id="CHEBI:83624"/>
        <dbReference type="ChEBI" id="CHEBI:456216"/>
        <dbReference type="EC" id="2.7.7.89"/>
    </reaction>
</comment>
<dbReference type="CDD" id="cd05401">
    <property type="entry name" value="NT_GlnE_GlnD_like"/>
    <property type="match status" value="2"/>
</dbReference>
<name>A0ABT4UD33_9ACTN</name>